<dbReference type="InParanoid" id="A0A2G4YN42"/>
<dbReference type="GO" id="GO:0043811">
    <property type="term" value="F:phosphate:acyl-[acyl carrier protein] acyltransferase activity"/>
    <property type="evidence" value="ECO:0007669"/>
    <property type="project" value="UniProtKB-UniRule"/>
</dbReference>
<dbReference type="SUPFAM" id="SSF53659">
    <property type="entry name" value="Isocitrate/Isopropylmalate dehydrogenase-like"/>
    <property type="match status" value="1"/>
</dbReference>
<keyword evidence="3 10" id="KW-0444">Lipid biosynthesis</keyword>
<dbReference type="NCBIfam" id="TIGR00182">
    <property type="entry name" value="plsX"/>
    <property type="match status" value="1"/>
</dbReference>
<keyword evidence="6 10" id="KW-0594">Phospholipid biosynthesis</keyword>
<proteinExistence type="inferred from homology"/>
<dbReference type="GO" id="GO:0008654">
    <property type="term" value="P:phospholipid biosynthetic process"/>
    <property type="evidence" value="ECO:0007669"/>
    <property type="project" value="UniProtKB-KW"/>
</dbReference>
<dbReference type="RefSeq" id="WP_099474746.1">
    <property type="nucleotide sequence ID" value="NZ_CP041025.1"/>
</dbReference>
<evidence type="ECO:0000256" key="6">
    <source>
        <dbReference type="ARBA" id="ARBA00023209"/>
    </source>
</evidence>
<accession>A0A2G4YN42</accession>
<dbReference type="OrthoDB" id="9806408at2"/>
<dbReference type="InterPro" id="IPR003664">
    <property type="entry name" value="FA_synthesis"/>
</dbReference>
<dbReference type="GO" id="GO:0005737">
    <property type="term" value="C:cytoplasm"/>
    <property type="evidence" value="ECO:0007669"/>
    <property type="project" value="UniProtKB-SubCell"/>
</dbReference>
<comment type="subcellular location">
    <subcellularLocation>
        <location evidence="10">Cytoplasm</location>
    </subcellularLocation>
    <text evidence="10">Associated with the membrane possibly through PlsY.</text>
</comment>
<comment type="pathway">
    <text evidence="10">Lipid metabolism; phospholipid metabolism.</text>
</comment>
<dbReference type="PANTHER" id="PTHR30100:SF1">
    <property type="entry name" value="PHOSPHATE ACYLTRANSFERASE"/>
    <property type="match status" value="1"/>
</dbReference>
<keyword evidence="12" id="KW-1185">Reference proteome</keyword>
<comment type="subunit">
    <text evidence="9 10">Homodimer. Probably interacts with PlsY.</text>
</comment>
<dbReference type="Pfam" id="PF02504">
    <property type="entry name" value="FA_synthesis"/>
    <property type="match status" value="1"/>
</dbReference>
<keyword evidence="4 10" id="KW-0808">Transferase</keyword>
<comment type="caution">
    <text evidence="11">The sequence shown here is derived from an EMBL/GenBank/DDBJ whole genome shotgun (WGS) entry which is preliminary data.</text>
</comment>
<keyword evidence="7 10" id="KW-1208">Phospholipid metabolism</keyword>
<evidence type="ECO:0000256" key="1">
    <source>
        <dbReference type="ARBA" id="ARBA00001232"/>
    </source>
</evidence>
<evidence type="ECO:0000256" key="10">
    <source>
        <dbReference type="HAMAP-Rule" id="MF_00019"/>
    </source>
</evidence>
<keyword evidence="11" id="KW-0012">Acyltransferase</keyword>
<protein>
    <recommendedName>
        <fullName evidence="8 10">Phosphate acyltransferase</fullName>
        <ecNumber evidence="8 10">2.3.1.274</ecNumber>
    </recommendedName>
    <alternativeName>
        <fullName evidence="10">Acyl-ACP phosphotransacylase</fullName>
    </alternativeName>
    <alternativeName>
        <fullName evidence="10">Acyl-[acyl-carrier-protein]--phosphate acyltransferase</fullName>
    </alternativeName>
    <alternativeName>
        <fullName evidence="10">Phosphate-acyl-ACP acyltransferase</fullName>
    </alternativeName>
</protein>
<dbReference type="HAMAP" id="MF_00019">
    <property type="entry name" value="PlsX"/>
    <property type="match status" value="1"/>
</dbReference>
<dbReference type="GO" id="GO:0006633">
    <property type="term" value="P:fatty acid biosynthetic process"/>
    <property type="evidence" value="ECO:0007669"/>
    <property type="project" value="UniProtKB-UniRule"/>
</dbReference>
<evidence type="ECO:0000256" key="7">
    <source>
        <dbReference type="ARBA" id="ARBA00023264"/>
    </source>
</evidence>
<dbReference type="Gene3D" id="3.40.718.10">
    <property type="entry name" value="Isopropylmalate Dehydrogenase"/>
    <property type="match status" value="1"/>
</dbReference>
<dbReference type="AlphaFoldDB" id="A0A2G4YN42"/>
<keyword evidence="2 10" id="KW-0963">Cytoplasm</keyword>
<dbReference type="PANTHER" id="PTHR30100">
    <property type="entry name" value="FATTY ACID/PHOSPHOLIPID SYNTHESIS PROTEIN PLSX"/>
    <property type="match status" value="1"/>
</dbReference>
<dbReference type="EMBL" id="PDEM01000031">
    <property type="protein sequence ID" value="PHZ83703.1"/>
    <property type="molecule type" value="Genomic_DNA"/>
</dbReference>
<sequence length="366" mass="38721">MTREIIISLDAMGGDYAPQIVIEGASIARERLLDVKFIIFGDETKIAPLVTKYPLLKENCEIRHTDKTVSAEAKPGQALRRGRTSSMGLAIQSVKDGEAIAAVSAGNTGALMAMGKFMLKTMPGIDRPAMTSLLPTSRGESIMLDLGANVECSEENLVQFAIMGAAFARTVLGLSKPSVALLNVGVEELKGNEVIKNADRMLRDANLPMNYTGFTEGHGLANGYVDVVVTDGFTGNVALKTAEGTARMIAGMLKDALEDSIFSKIGYLFAKPALMGLKNHLDPNNHNGAVFMGLNGLVIKSHGSASAPGFASAIGVAADMAAHDLLGKISEDLKLFESHPEDESDEEKADAAVLSVAGEEIKDKVI</sequence>
<evidence type="ECO:0000256" key="3">
    <source>
        <dbReference type="ARBA" id="ARBA00022516"/>
    </source>
</evidence>
<keyword evidence="5 10" id="KW-0443">Lipid metabolism</keyword>
<evidence type="ECO:0000256" key="8">
    <source>
        <dbReference type="ARBA" id="ARBA00024069"/>
    </source>
</evidence>
<dbReference type="PIRSF" id="PIRSF002465">
    <property type="entry name" value="Phsphlp_syn_PlsX"/>
    <property type="match status" value="1"/>
</dbReference>
<dbReference type="UniPathway" id="UPA00085"/>
<evidence type="ECO:0000256" key="4">
    <source>
        <dbReference type="ARBA" id="ARBA00022679"/>
    </source>
</evidence>
<organism evidence="11 12">
    <name type="scientific">Paremcibacter congregatus</name>
    <dbReference type="NCBI Taxonomy" id="2043170"/>
    <lineage>
        <taxon>Bacteria</taxon>
        <taxon>Pseudomonadati</taxon>
        <taxon>Pseudomonadota</taxon>
        <taxon>Alphaproteobacteria</taxon>
        <taxon>Emcibacterales</taxon>
        <taxon>Emcibacteraceae</taxon>
        <taxon>Paremcibacter</taxon>
    </lineage>
</organism>
<evidence type="ECO:0000256" key="9">
    <source>
        <dbReference type="ARBA" id="ARBA00046608"/>
    </source>
</evidence>
<evidence type="ECO:0000313" key="11">
    <source>
        <dbReference type="EMBL" id="PHZ83703.1"/>
    </source>
</evidence>
<comment type="function">
    <text evidence="10">Catalyzes the reversible formation of acyl-phosphate (acyl-PO(4)) from acyl-[acyl-carrier-protein] (acyl-ACP). This enzyme utilizes acyl-ACP as fatty acyl donor, but not acyl-CoA.</text>
</comment>
<comment type="catalytic activity">
    <reaction evidence="1 10">
        <text>a fatty acyl-[ACP] + phosphate = an acyl phosphate + holo-[ACP]</text>
        <dbReference type="Rhea" id="RHEA:42292"/>
        <dbReference type="Rhea" id="RHEA-COMP:9685"/>
        <dbReference type="Rhea" id="RHEA-COMP:14125"/>
        <dbReference type="ChEBI" id="CHEBI:43474"/>
        <dbReference type="ChEBI" id="CHEBI:59918"/>
        <dbReference type="ChEBI" id="CHEBI:64479"/>
        <dbReference type="ChEBI" id="CHEBI:138651"/>
        <dbReference type="EC" id="2.3.1.274"/>
    </reaction>
</comment>
<dbReference type="EC" id="2.3.1.274" evidence="8 10"/>
<dbReference type="FunCoup" id="A0A2G4YN42">
    <property type="interactions" value="334"/>
</dbReference>
<comment type="similarity">
    <text evidence="10">Belongs to the PlsX family.</text>
</comment>
<dbReference type="Proteomes" id="UP000229730">
    <property type="component" value="Unassembled WGS sequence"/>
</dbReference>
<evidence type="ECO:0000256" key="2">
    <source>
        <dbReference type="ARBA" id="ARBA00022490"/>
    </source>
</evidence>
<reference evidence="11 12" key="1">
    <citation type="submission" date="2017-10" db="EMBL/GenBank/DDBJ databases">
        <title>Frigbacter circumglobatus gen. nov. sp. nov., isolated from sediment cultured in situ.</title>
        <authorList>
            <person name="Zhao Z."/>
        </authorList>
    </citation>
    <scope>NUCLEOTIDE SEQUENCE [LARGE SCALE GENOMIC DNA]</scope>
    <source>
        <strain evidence="11 12">ZYL</strain>
    </source>
</reference>
<evidence type="ECO:0000313" key="12">
    <source>
        <dbReference type="Proteomes" id="UP000229730"/>
    </source>
</evidence>
<evidence type="ECO:0000256" key="5">
    <source>
        <dbReference type="ARBA" id="ARBA00023098"/>
    </source>
</evidence>
<gene>
    <name evidence="10" type="primary">plsX</name>
    <name evidence="11" type="ORF">CRD36_15115</name>
</gene>
<name>A0A2G4YN42_9PROT</name>
<dbReference type="InterPro" id="IPR012281">
    <property type="entry name" value="Phospholipid_synth_PlsX-like"/>
</dbReference>